<proteinExistence type="predicted"/>
<protein>
    <submittedName>
        <fullName evidence="1">Uncharacterized protein</fullName>
    </submittedName>
</protein>
<dbReference type="EMBL" id="PGEY01000001">
    <property type="protein sequence ID" value="PJJ45123.1"/>
    <property type="molecule type" value="Genomic_DNA"/>
</dbReference>
<sequence>MAAVDTASTARKVVVLAAMPTINPAEFGPRLTRAVATMPIATAAPAAIHEAILAPKAPNATAPAAKIAAIKIFVITDMPTPLPAHLIHSAA</sequence>
<comment type="caution">
    <text evidence="1">The sequence shown here is derived from an EMBL/GenBank/DDBJ whole genome shotgun (WGS) entry which is preliminary data.</text>
</comment>
<keyword evidence="2" id="KW-1185">Reference proteome</keyword>
<reference evidence="1 2" key="1">
    <citation type="submission" date="2017-11" db="EMBL/GenBank/DDBJ databases">
        <title>Sequencing the genomes of 1000 actinobacteria strains.</title>
        <authorList>
            <person name="Klenk H.-P."/>
        </authorList>
    </citation>
    <scope>NUCLEOTIDE SEQUENCE [LARGE SCALE GENOMIC DNA]</scope>
    <source>
        <strain evidence="1 2">DSM 12798</strain>
    </source>
</reference>
<dbReference type="Proteomes" id="UP000229263">
    <property type="component" value="Unassembled WGS sequence"/>
</dbReference>
<evidence type="ECO:0000313" key="1">
    <source>
        <dbReference type="EMBL" id="PJJ45123.1"/>
    </source>
</evidence>
<organism evidence="1 2">
    <name type="scientific">Glutamicibacter mysorens</name>
    <dbReference type="NCBI Taxonomy" id="257984"/>
    <lineage>
        <taxon>Bacteria</taxon>
        <taxon>Bacillati</taxon>
        <taxon>Actinomycetota</taxon>
        <taxon>Actinomycetes</taxon>
        <taxon>Micrococcales</taxon>
        <taxon>Micrococcaceae</taxon>
        <taxon>Glutamicibacter</taxon>
    </lineage>
</organism>
<evidence type="ECO:0000313" key="2">
    <source>
        <dbReference type="Proteomes" id="UP000229263"/>
    </source>
</evidence>
<gene>
    <name evidence="1" type="ORF">ATK23_2378</name>
</gene>
<accession>A0ABX4N0E5</accession>
<name>A0ABX4N0E5_9MICC</name>